<dbReference type="PROSITE" id="PS00444">
    <property type="entry name" value="POLYPRENYL_SYNTHASE_2"/>
    <property type="match status" value="1"/>
</dbReference>
<dbReference type="PANTHER" id="PTHR43281">
    <property type="entry name" value="FARNESYL DIPHOSPHATE SYNTHASE"/>
    <property type="match status" value="1"/>
</dbReference>
<proteinExistence type="inferred from homology"/>
<dbReference type="RefSeq" id="WP_231568501.1">
    <property type="nucleotide sequence ID" value="NZ_LANU01000002.1"/>
</dbReference>
<keyword evidence="4" id="KW-0479">Metal-binding</keyword>
<dbReference type="PATRIC" id="fig|1359167.3.peg.355"/>
<dbReference type="InterPro" id="IPR033749">
    <property type="entry name" value="Polyprenyl_synt_CS"/>
</dbReference>
<evidence type="ECO:0000256" key="5">
    <source>
        <dbReference type="ARBA" id="ARBA00022842"/>
    </source>
</evidence>
<dbReference type="SUPFAM" id="SSF48576">
    <property type="entry name" value="Terpenoid synthases"/>
    <property type="match status" value="1"/>
</dbReference>
<dbReference type="GO" id="GO:0016114">
    <property type="term" value="P:terpenoid biosynthetic process"/>
    <property type="evidence" value="ECO:0007669"/>
    <property type="project" value="UniProtKB-ARBA"/>
</dbReference>
<evidence type="ECO:0000256" key="1">
    <source>
        <dbReference type="ARBA" id="ARBA00001946"/>
    </source>
</evidence>
<protein>
    <submittedName>
        <fullName evidence="8">Polyprenyl synthetase family protein</fullName>
    </submittedName>
</protein>
<dbReference type="GO" id="GO:0046872">
    <property type="term" value="F:metal ion binding"/>
    <property type="evidence" value="ECO:0007669"/>
    <property type="project" value="UniProtKB-KW"/>
</dbReference>
<dbReference type="FunFam" id="1.10.600.10:FF:000001">
    <property type="entry name" value="Geranylgeranyl diphosphate synthase"/>
    <property type="match status" value="1"/>
</dbReference>
<evidence type="ECO:0000313" key="9">
    <source>
        <dbReference type="Proteomes" id="UP000033546"/>
    </source>
</evidence>
<comment type="similarity">
    <text evidence="2 7">Belongs to the FPP/GGPP synthase family.</text>
</comment>
<evidence type="ECO:0000256" key="4">
    <source>
        <dbReference type="ARBA" id="ARBA00022723"/>
    </source>
</evidence>
<dbReference type="InterPro" id="IPR008949">
    <property type="entry name" value="Isoprenoid_synthase_dom_sf"/>
</dbReference>
<dbReference type="Pfam" id="PF00348">
    <property type="entry name" value="polyprenyl_synt"/>
    <property type="match status" value="1"/>
</dbReference>
<evidence type="ECO:0000256" key="2">
    <source>
        <dbReference type="ARBA" id="ARBA00006706"/>
    </source>
</evidence>
<evidence type="ECO:0000313" key="8">
    <source>
        <dbReference type="EMBL" id="KJV65429.1"/>
    </source>
</evidence>
<dbReference type="SFLD" id="SFLDS00005">
    <property type="entry name" value="Isoprenoid_Synthase_Type_I"/>
    <property type="match status" value="1"/>
</dbReference>
<dbReference type="CDD" id="cd00685">
    <property type="entry name" value="Trans_IPPS_HT"/>
    <property type="match status" value="1"/>
</dbReference>
<accession>A0A0F3NES6</accession>
<gene>
    <name evidence="8" type="ORF">EMUCRT_0371</name>
</gene>
<sequence length="275" mass="30241">MSHNISDLMKHHSSLLIKKLESVLPEDNQDILLTSMRYSMFAPGKHIRPFLVNASAQIFNVNIERVLPVSAAVEIIHVYSLIHDDLPSIDNANIRRKQASSHKKFNEAIAILTGDALLTLAFEILSTIDESPFIRCCMIKALAKALGYQGMIQGQILDTETTAKDINDIQAIHVLKTAQFFAVACELGGILGNASNIELNALTSYGLNLGHAFQIKDDIADADQDKSKNNILNVLNNEDAKNYVSSLINRSTGHLTVFSHKAAILHSLAGFIRNL</sequence>
<dbReference type="Proteomes" id="UP000033546">
    <property type="component" value="Unassembled WGS sequence"/>
</dbReference>
<comment type="cofactor">
    <cofactor evidence="1">
        <name>Mg(2+)</name>
        <dbReference type="ChEBI" id="CHEBI:18420"/>
    </cofactor>
</comment>
<evidence type="ECO:0000256" key="7">
    <source>
        <dbReference type="RuleBase" id="RU004466"/>
    </source>
</evidence>
<reference evidence="8 9" key="1">
    <citation type="submission" date="2015-02" db="EMBL/GenBank/DDBJ databases">
        <title>Genome Sequencing of Rickettsiales.</title>
        <authorList>
            <person name="Daugherty S.C."/>
            <person name="Su Q."/>
            <person name="Abolude K."/>
            <person name="Beier-Sexton M."/>
            <person name="Carlyon J.A."/>
            <person name="Carter R."/>
            <person name="Day N.P."/>
            <person name="Dumler S.J."/>
            <person name="Dyachenko V."/>
            <person name="Godinez A."/>
            <person name="Kurtti T.J."/>
            <person name="Lichay M."/>
            <person name="Mullins K.E."/>
            <person name="Ott S."/>
            <person name="Pappas-Brown V."/>
            <person name="Paris D.H."/>
            <person name="Patel P."/>
            <person name="Richards A.L."/>
            <person name="Sadzewicz L."/>
            <person name="Sears K."/>
            <person name="Seidman D."/>
            <person name="Sengamalay N."/>
            <person name="Stenos J."/>
            <person name="Tallon L.J."/>
            <person name="Vincent G."/>
            <person name="Fraser C.M."/>
            <person name="Munderloh U."/>
            <person name="Dunning-Hotopp J.C."/>
        </authorList>
    </citation>
    <scope>NUCLEOTIDE SEQUENCE [LARGE SCALE GENOMIC DNA]</scope>
    <source>
        <strain evidence="8 9">EmCRT</strain>
    </source>
</reference>
<comment type="caution">
    <text evidence="8">The sequence shown here is derived from an EMBL/GenBank/DDBJ whole genome shotgun (WGS) entry which is preliminary data.</text>
</comment>
<dbReference type="InterPro" id="IPR000092">
    <property type="entry name" value="Polyprenyl_synt"/>
</dbReference>
<dbReference type="EMBL" id="LANU01000002">
    <property type="protein sequence ID" value="KJV65429.1"/>
    <property type="molecule type" value="Genomic_DNA"/>
</dbReference>
<dbReference type="GO" id="GO:0004659">
    <property type="term" value="F:prenyltransferase activity"/>
    <property type="evidence" value="ECO:0007669"/>
    <property type="project" value="InterPro"/>
</dbReference>
<keyword evidence="3 7" id="KW-0808">Transferase</keyword>
<evidence type="ECO:0000256" key="6">
    <source>
        <dbReference type="ARBA" id="ARBA00023229"/>
    </source>
</evidence>
<dbReference type="PANTHER" id="PTHR43281:SF1">
    <property type="entry name" value="FARNESYL DIPHOSPHATE SYNTHASE"/>
    <property type="match status" value="1"/>
</dbReference>
<dbReference type="Gene3D" id="1.10.600.10">
    <property type="entry name" value="Farnesyl Diphosphate Synthase"/>
    <property type="match status" value="1"/>
</dbReference>
<keyword evidence="6" id="KW-0414">Isoprene biosynthesis</keyword>
<dbReference type="AlphaFoldDB" id="A0A0F3NES6"/>
<keyword evidence="5" id="KW-0460">Magnesium</keyword>
<evidence type="ECO:0000256" key="3">
    <source>
        <dbReference type="ARBA" id="ARBA00022679"/>
    </source>
</evidence>
<organism evidence="8 9">
    <name type="scientific">Ehrlichia cf. muris str. EmCRT</name>
    <dbReference type="NCBI Taxonomy" id="1359167"/>
    <lineage>
        <taxon>Bacteria</taxon>
        <taxon>Pseudomonadati</taxon>
        <taxon>Pseudomonadota</taxon>
        <taxon>Alphaproteobacteria</taxon>
        <taxon>Rickettsiales</taxon>
        <taxon>Anaplasmataceae</taxon>
        <taxon>Ehrlichia</taxon>
    </lineage>
</organism>
<name>A0A0F3NES6_9RICK</name>